<organism evidence="1 2">
    <name type="scientific">Azohydromonas lata</name>
    <dbReference type="NCBI Taxonomy" id="45677"/>
    <lineage>
        <taxon>Bacteria</taxon>
        <taxon>Pseudomonadati</taxon>
        <taxon>Pseudomonadota</taxon>
        <taxon>Betaproteobacteria</taxon>
        <taxon>Burkholderiales</taxon>
        <taxon>Sphaerotilaceae</taxon>
        <taxon>Azohydromonas</taxon>
    </lineage>
</organism>
<protein>
    <submittedName>
        <fullName evidence="1">Uncharacterized protein</fullName>
    </submittedName>
</protein>
<geneLocation type="plasmid" evidence="1">
    <name>unnamed</name>
</geneLocation>
<dbReference type="RefSeq" id="WP_322464168.1">
    <property type="nucleotide sequence ID" value="NZ_JAXOJX010000001.1"/>
</dbReference>
<keyword evidence="2" id="KW-1185">Reference proteome</keyword>
<proteinExistence type="predicted"/>
<dbReference type="EMBL" id="JAXOJX010000001">
    <property type="protein sequence ID" value="MDZ5455074.1"/>
    <property type="molecule type" value="Genomic_DNA"/>
</dbReference>
<name>A0ABU5I7J6_9BURK</name>
<comment type="caution">
    <text evidence="1">The sequence shown here is derived from an EMBL/GenBank/DDBJ whole genome shotgun (WGS) entry which is preliminary data.</text>
</comment>
<reference evidence="1 2" key="1">
    <citation type="submission" date="2023-11" db="EMBL/GenBank/DDBJ databases">
        <title>Draft genome of Azohydromonas lata strain H1 (DSM1123), a polyhydroxyalkanoate producer.</title>
        <authorList>
            <person name="Traversa D."/>
            <person name="D'Addabbo P."/>
            <person name="Pazzani C."/>
            <person name="Manzari C."/>
            <person name="Chiara M."/>
            <person name="Scrascia M."/>
        </authorList>
    </citation>
    <scope>NUCLEOTIDE SEQUENCE [LARGE SCALE GENOMIC DNA]</scope>
    <source>
        <strain evidence="1 2">H1</strain>
        <plasmid evidence="1">unnamed</plasmid>
    </source>
</reference>
<accession>A0ABU5I7J6</accession>
<evidence type="ECO:0000313" key="2">
    <source>
        <dbReference type="Proteomes" id="UP001293718"/>
    </source>
</evidence>
<keyword evidence="1" id="KW-0614">Plasmid</keyword>
<evidence type="ECO:0000313" key="1">
    <source>
        <dbReference type="EMBL" id="MDZ5455074.1"/>
    </source>
</evidence>
<gene>
    <name evidence="1" type="ORF">SM757_00665</name>
</gene>
<sequence>MGDAQDAPLTPELALSVWNLEHPVALTGFIELDQAGIPMRIGLPDTLPRF</sequence>
<dbReference type="Proteomes" id="UP001293718">
    <property type="component" value="Unassembled WGS sequence"/>
</dbReference>